<dbReference type="AlphaFoldDB" id="A0A6A5KML2"/>
<gene>
    <name evidence="2" type="ORF">BDW02DRAFT_412112</name>
</gene>
<name>A0A6A5KML2_9PLEO</name>
<dbReference type="OrthoDB" id="3786084at2759"/>
<evidence type="ECO:0000313" key="3">
    <source>
        <dbReference type="Proteomes" id="UP000800040"/>
    </source>
</evidence>
<feature type="compositionally biased region" description="Pro residues" evidence="1">
    <location>
        <begin position="564"/>
        <end position="575"/>
    </location>
</feature>
<feature type="compositionally biased region" description="Polar residues" evidence="1">
    <location>
        <begin position="292"/>
        <end position="310"/>
    </location>
</feature>
<sequence>MSATTRRSTRRTAASAEPTQSASDQSAAQDLPPSEAPKRKGRKPKATSAQPESQTVTESQESVTKVRATSRANAASASTTTTTTTTASTTRAAATTAQAPGVAKKTRAGKAAAAAVGAASPLRSLDEGTRSVKRARGTPSQKTARERSKPVSAPSVSAHDENDTDNDQEGLFFSKEFDSEMTHLAETTPAEPVFVNGTESALALLHKIENAAKESTRIEPSIDDSETFSDNELRMESSPQQPTKRPFTDVSATPEWPAATSLNIFSRSFSAIKSRLFSSTPKAPSTPEVASPTPSKSVPPRNTITETLSVPPTPIGERVRSSSKKRAPTNIMMRVLLKGVDHGDLRKAETWAKQIIPDLRNDPAFREKRKRLEATVLFKDLTHLPSSKPWETGFGDPLGDLDDDDVVPVWAVYQDLVAAEEEHQAKKHKKTHDFTEGADEVPSIDEQYAANNKAHSPPKLYNSHGQSASIYDLQPRRSTDPSPMFATSIAHSDGGNPFNELQGHDTAAQIRENDREVLKTATKVMVRAHDPTMGSFSVPEDSDEDDSIMNSETSDAEPTQLWTQPPPPAPVPAHAPLPGATTDSPSVPTAQQPVDEVERQRQRLMKHTPAKPSRLREATYPSPSLFSEAGNESLLTATPIPMTADVASMFADMPGAELIDLDEECQAVHNEIVNSEEFQRLAANDWPAATLTYESEEEDLSPVSAS</sequence>
<feature type="compositionally biased region" description="Low complexity" evidence="1">
    <location>
        <begin position="67"/>
        <end position="119"/>
    </location>
</feature>
<reference evidence="2" key="1">
    <citation type="submission" date="2020-01" db="EMBL/GenBank/DDBJ databases">
        <authorList>
            <consortium name="DOE Joint Genome Institute"/>
            <person name="Haridas S."/>
            <person name="Albert R."/>
            <person name="Binder M."/>
            <person name="Bloem J."/>
            <person name="Labutti K."/>
            <person name="Salamov A."/>
            <person name="Andreopoulos B."/>
            <person name="Baker S.E."/>
            <person name="Barry K."/>
            <person name="Bills G."/>
            <person name="Bluhm B.H."/>
            <person name="Cannon C."/>
            <person name="Castanera R."/>
            <person name="Culley D.E."/>
            <person name="Daum C."/>
            <person name="Ezra D."/>
            <person name="Gonzalez J.B."/>
            <person name="Henrissat B."/>
            <person name="Kuo A."/>
            <person name="Liang C."/>
            <person name="Lipzen A."/>
            <person name="Lutzoni F."/>
            <person name="Magnuson J."/>
            <person name="Mondo S."/>
            <person name="Nolan M."/>
            <person name="Ohm R."/>
            <person name="Pangilinan J."/>
            <person name="Park H.-J."/>
            <person name="Ramirez L."/>
            <person name="Alfaro M."/>
            <person name="Sun H."/>
            <person name="Tritt A."/>
            <person name="Yoshinaga Y."/>
            <person name="Zwiers L.-H."/>
            <person name="Turgeon B.G."/>
            <person name="Goodwin S.B."/>
            <person name="Spatafora J.W."/>
            <person name="Crous P.W."/>
            <person name="Grigoriev I.V."/>
        </authorList>
    </citation>
    <scope>NUCLEOTIDE SEQUENCE</scope>
    <source>
        <strain evidence="2">P77</strain>
    </source>
</reference>
<protein>
    <submittedName>
        <fullName evidence="2">Uncharacterized protein</fullName>
    </submittedName>
</protein>
<feature type="compositionally biased region" description="Polar residues" evidence="1">
    <location>
        <begin position="581"/>
        <end position="592"/>
    </location>
</feature>
<feature type="compositionally biased region" description="Low complexity" evidence="1">
    <location>
        <begin position="1"/>
        <end position="16"/>
    </location>
</feature>
<accession>A0A6A5KML2</accession>
<proteinExistence type="predicted"/>
<feature type="region of interest" description="Disordered" evidence="1">
    <location>
        <begin position="1"/>
        <end position="192"/>
    </location>
</feature>
<evidence type="ECO:0000313" key="2">
    <source>
        <dbReference type="EMBL" id="KAF1838368.1"/>
    </source>
</evidence>
<feature type="compositionally biased region" description="Polar residues" evidence="1">
    <location>
        <begin position="47"/>
        <end position="63"/>
    </location>
</feature>
<evidence type="ECO:0000256" key="1">
    <source>
        <dbReference type="SAM" id="MobiDB-lite"/>
    </source>
</evidence>
<dbReference type="EMBL" id="ML975252">
    <property type="protein sequence ID" value="KAF1838368.1"/>
    <property type="molecule type" value="Genomic_DNA"/>
</dbReference>
<organism evidence="2 3">
    <name type="scientific">Decorospora gaudefroyi</name>
    <dbReference type="NCBI Taxonomy" id="184978"/>
    <lineage>
        <taxon>Eukaryota</taxon>
        <taxon>Fungi</taxon>
        <taxon>Dikarya</taxon>
        <taxon>Ascomycota</taxon>
        <taxon>Pezizomycotina</taxon>
        <taxon>Dothideomycetes</taxon>
        <taxon>Pleosporomycetidae</taxon>
        <taxon>Pleosporales</taxon>
        <taxon>Pleosporineae</taxon>
        <taxon>Pleosporaceae</taxon>
        <taxon>Decorospora</taxon>
    </lineage>
</organism>
<feature type="region of interest" description="Disordered" evidence="1">
    <location>
        <begin position="212"/>
        <end position="253"/>
    </location>
</feature>
<feature type="region of interest" description="Disordered" evidence="1">
    <location>
        <begin position="278"/>
        <end position="325"/>
    </location>
</feature>
<feature type="compositionally biased region" description="Polar residues" evidence="1">
    <location>
        <begin position="17"/>
        <end position="28"/>
    </location>
</feature>
<keyword evidence="3" id="KW-1185">Reference proteome</keyword>
<dbReference type="Proteomes" id="UP000800040">
    <property type="component" value="Unassembled WGS sequence"/>
</dbReference>
<feature type="region of interest" description="Disordered" evidence="1">
    <location>
        <begin position="473"/>
        <end position="502"/>
    </location>
</feature>
<feature type="compositionally biased region" description="Polar residues" evidence="1">
    <location>
        <begin position="548"/>
        <end position="563"/>
    </location>
</feature>
<feature type="region of interest" description="Disordered" evidence="1">
    <location>
        <begin position="528"/>
        <end position="625"/>
    </location>
</feature>